<dbReference type="Proteomes" id="UP000887574">
    <property type="component" value="Unplaced"/>
</dbReference>
<proteinExistence type="predicted"/>
<sequence>MGGLRRGRPQHGSIRLVKEELLTKNTFAEEWPGFHHMLKIAAKPACLIAHNGLRYDYRILMHELKRNEQWLKHYPLPEQVVFVDSYLAFLDLEKSFHNSIKSTINAVNWRMVTDLVLKAANHQTRSNFQSNNNSGFISRALLRRPPNVGGQPKTPSLPRRLQRSTSEQRDLGSQEKQPEEPLKAPKKRCIKELFQEAHPLKFMTMEDWSPAKRKRLDAKVFERDDQGGWRFCEHLGDKYFHTYGNFKLSNIYQQVLGASFDAHRAQEDSIALLQLSMAYGLEFVDYVDKNQAEFPGLHPANYSSMFERTRKMKTREEKN</sequence>
<dbReference type="InterPro" id="IPR040393">
    <property type="entry name" value="TREX1/2"/>
</dbReference>
<dbReference type="InterPro" id="IPR012337">
    <property type="entry name" value="RNaseH-like_sf"/>
</dbReference>
<evidence type="ECO:0000313" key="8">
    <source>
        <dbReference type="Proteomes" id="UP000887574"/>
    </source>
</evidence>
<dbReference type="GO" id="GO:0046872">
    <property type="term" value="F:metal ion binding"/>
    <property type="evidence" value="ECO:0007669"/>
    <property type="project" value="UniProtKB-KW"/>
</dbReference>
<organism evidence="8 9">
    <name type="scientific">Ditylenchus dipsaci</name>
    <dbReference type="NCBI Taxonomy" id="166011"/>
    <lineage>
        <taxon>Eukaryota</taxon>
        <taxon>Metazoa</taxon>
        <taxon>Ecdysozoa</taxon>
        <taxon>Nematoda</taxon>
        <taxon>Chromadorea</taxon>
        <taxon>Rhabditida</taxon>
        <taxon>Tylenchina</taxon>
        <taxon>Tylenchomorpha</taxon>
        <taxon>Sphaerularioidea</taxon>
        <taxon>Anguinidae</taxon>
        <taxon>Anguininae</taxon>
        <taxon>Ditylenchus</taxon>
    </lineage>
</organism>
<dbReference type="GO" id="GO:0005737">
    <property type="term" value="C:cytoplasm"/>
    <property type="evidence" value="ECO:0007669"/>
    <property type="project" value="TreeGrafter"/>
</dbReference>
<feature type="region of interest" description="Disordered" evidence="7">
    <location>
        <begin position="141"/>
        <end position="186"/>
    </location>
</feature>
<dbReference type="PANTHER" id="PTHR13058:SF19">
    <property type="entry name" value="LD40940P"/>
    <property type="match status" value="1"/>
</dbReference>
<dbReference type="Gene3D" id="3.30.420.10">
    <property type="entry name" value="Ribonuclease H-like superfamily/Ribonuclease H"/>
    <property type="match status" value="1"/>
</dbReference>
<name>A0A915D5A3_9BILA</name>
<reference evidence="9" key="1">
    <citation type="submission" date="2022-11" db="UniProtKB">
        <authorList>
            <consortium name="WormBaseParasite"/>
        </authorList>
    </citation>
    <scope>IDENTIFICATION</scope>
</reference>
<protein>
    <submittedName>
        <fullName evidence="9">Uncharacterized protein</fullName>
    </submittedName>
</protein>
<dbReference type="AlphaFoldDB" id="A0A915D5A3"/>
<accession>A0A915D5A3</accession>
<dbReference type="InterPro" id="IPR036397">
    <property type="entry name" value="RNaseH_sf"/>
</dbReference>
<keyword evidence="2" id="KW-0540">Nuclease</keyword>
<keyword evidence="4" id="KW-0378">Hydrolase</keyword>
<keyword evidence="8" id="KW-1185">Reference proteome</keyword>
<evidence type="ECO:0000313" key="9">
    <source>
        <dbReference type="WBParaSite" id="jg15542"/>
    </source>
</evidence>
<keyword evidence="3" id="KW-0479">Metal-binding</keyword>
<dbReference type="WBParaSite" id="jg15542">
    <property type="protein sequence ID" value="jg15542"/>
    <property type="gene ID" value="jg15542"/>
</dbReference>
<dbReference type="GO" id="GO:0003676">
    <property type="term" value="F:nucleic acid binding"/>
    <property type="evidence" value="ECO:0007669"/>
    <property type="project" value="InterPro"/>
</dbReference>
<feature type="compositionally biased region" description="Basic and acidic residues" evidence="7">
    <location>
        <begin position="166"/>
        <end position="183"/>
    </location>
</feature>
<keyword evidence="5" id="KW-0269">Exonuclease</keyword>
<evidence type="ECO:0000256" key="5">
    <source>
        <dbReference type="ARBA" id="ARBA00022839"/>
    </source>
</evidence>
<dbReference type="GO" id="GO:0008296">
    <property type="term" value="F:3'-5'-DNA exonuclease activity"/>
    <property type="evidence" value="ECO:0007669"/>
    <property type="project" value="TreeGrafter"/>
</dbReference>
<evidence type="ECO:0000256" key="1">
    <source>
        <dbReference type="ARBA" id="ARBA00001946"/>
    </source>
</evidence>
<evidence type="ECO:0000256" key="6">
    <source>
        <dbReference type="ARBA" id="ARBA00022842"/>
    </source>
</evidence>
<evidence type="ECO:0000256" key="3">
    <source>
        <dbReference type="ARBA" id="ARBA00022723"/>
    </source>
</evidence>
<evidence type="ECO:0000256" key="2">
    <source>
        <dbReference type="ARBA" id="ARBA00022722"/>
    </source>
</evidence>
<evidence type="ECO:0000256" key="7">
    <source>
        <dbReference type="SAM" id="MobiDB-lite"/>
    </source>
</evidence>
<keyword evidence="6" id="KW-0460">Magnesium</keyword>
<dbReference type="SUPFAM" id="SSF53098">
    <property type="entry name" value="Ribonuclease H-like"/>
    <property type="match status" value="1"/>
</dbReference>
<evidence type="ECO:0000256" key="4">
    <source>
        <dbReference type="ARBA" id="ARBA00022801"/>
    </source>
</evidence>
<dbReference type="GO" id="GO:0006308">
    <property type="term" value="P:DNA catabolic process"/>
    <property type="evidence" value="ECO:0007669"/>
    <property type="project" value="TreeGrafter"/>
</dbReference>
<dbReference type="PANTHER" id="PTHR13058">
    <property type="entry name" value="THREE PRIME REPAIR EXONUCLEASE 1, 2"/>
    <property type="match status" value="1"/>
</dbReference>
<comment type="cofactor">
    <cofactor evidence="1">
        <name>Mg(2+)</name>
        <dbReference type="ChEBI" id="CHEBI:18420"/>
    </cofactor>
</comment>